<feature type="region of interest" description="Disordered" evidence="1">
    <location>
        <begin position="20"/>
        <end position="100"/>
    </location>
</feature>
<feature type="signal peptide" evidence="2">
    <location>
        <begin position="1"/>
        <end position="21"/>
    </location>
</feature>
<feature type="chain" id="PRO_5045757714" description="DUF1236 domain-containing protein" evidence="2">
    <location>
        <begin position="22"/>
        <end position="338"/>
    </location>
</feature>
<keyword evidence="4" id="KW-1185">Reference proteome</keyword>
<name>A0ABS6V2W5_9SPHN</name>
<comment type="caution">
    <text evidence="3">The sequence shown here is derived from an EMBL/GenBank/DDBJ whole genome shotgun (WGS) entry which is preliminary data.</text>
</comment>
<feature type="compositionally biased region" description="Basic and acidic residues" evidence="1">
    <location>
        <begin position="28"/>
        <end position="100"/>
    </location>
</feature>
<evidence type="ECO:0000313" key="3">
    <source>
        <dbReference type="EMBL" id="MBW0143874.1"/>
    </source>
</evidence>
<accession>A0ABS6V2W5</accession>
<evidence type="ECO:0008006" key="5">
    <source>
        <dbReference type="Google" id="ProtNLM"/>
    </source>
</evidence>
<evidence type="ECO:0000256" key="2">
    <source>
        <dbReference type="SAM" id="SignalP"/>
    </source>
</evidence>
<gene>
    <name evidence="3" type="ORF">KTQ36_01020</name>
</gene>
<evidence type="ECO:0000313" key="4">
    <source>
        <dbReference type="Proteomes" id="UP000698028"/>
    </source>
</evidence>
<dbReference type="RefSeq" id="WP_218631926.1">
    <property type="nucleotide sequence ID" value="NZ_JAHVAH010000001.1"/>
</dbReference>
<dbReference type="Proteomes" id="UP000698028">
    <property type="component" value="Unassembled WGS sequence"/>
</dbReference>
<reference evidence="3 4" key="1">
    <citation type="submission" date="2021-07" db="EMBL/GenBank/DDBJ databases">
        <title>The draft genome sequence of Sphingomicrobium sp. B8.</title>
        <authorList>
            <person name="Mu L."/>
        </authorList>
    </citation>
    <scope>NUCLEOTIDE SEQUENCE [LARGE SCALE GENOMIC DNA]</scope>
    <source>
        <strain evidence="3 4">B8</strain>
    </source>
</reference>
<dbReference type="EMBL" id="JAHVAH010000001">
    <property type="protein sequence ID" value="MBW0143874.1"/>
    <property type="molecule type" value="Genomic_DNA"/>
</dbReference>
<protein>
    <recommendedName>
        <fullName evidence="5">DUF1236 domain-containing protein</fullName>
    </recommendedName>
</protein>
<organism evidence="3 4">
    <name type="scientific">Sphingomicrobium clamense</name>
    <dbReference type="NCBI Taxonomy" id="2851013"/>
    <lineage>
        <taxon>Bacteria</taxon>
        <taxon>Pseudomonadati</taxon>
        <taxon>Pseudomonadota</taxon>
        <taxon>Alphaproteobacteria</taxon>
        <taxon>Sphingomonadales</taxon>
        <taxon>Sphingomonadaceae</taxon>
        <taxon>Sphingomicrobium</taxon>
    </lineage>
</organism>
<evidence type="ECO:0000256" key="1">
    <source>
        <dbReference type="SAM" id="MobiDB-lite"/>
    </source>
</evidence>
<sequence>MRLLMLSAGVAALAISAPVMADQGQGRGNDKKEDRADRAEDRREAKRERAEERREARQDRREDARDRREDARDRARDRREDARDRARDAREDARDRAEDRRGDRIRRDIRREVDRRVDRRRGDVRDYDPYRYRYGDARGRGLVNGCPPGLAKKNNGCLPPGQAKQLWGQQIRDEYRDRRLMGPYRDWYRDDDDYRYRMGDDYIYRIGTNGLVAGLIPLFDRRGYYYPVGTRYPEAYDFYNVPRQYRDYYSDPYYRYGDGAIYRVDPETQLIQSVVALLAGDLSVGQTLPSAYNVYNLPLQYRSTYYDTPDNYYRYNDGYVYRVDPTTMLITEVIKAII</sequence>
<proteinExistence type="predicted"/>
<keyword evidence="2" id="KW-0732">Signal</keyword>